<organism evidence="1 2">
    <name type="scientific">Novosphingobium capsulatum</name>
    <dbReference type="NCBI Taxonomy" id="13688"/>
    <lineage>
        <taxon>Bacteria</taxon>
        <taxon>Pseudomonadati</taxon>
        <taxon>Pseudomonadota</taxon>
        <taxon>Alphaproteobacteria</taxon>
        <taxon>Sphingomonadales</taxon>
        <taxon>Sphingomonadaceae</taxon>
        <taxon>Novosphingobium</taxon>
    </lineage>
</organism>
<sequence length="229" mass="24590">MIDVRKTQQALAAASYDPGPIDGQWGGKTCAALLAHQAGRQADDALRALGVALAPELLAAGIVDTPQRLAELLGQTGNETGGYKAFAENMNYSSAAMMRVWPTRFQTVESTRPYVGKPQALANYVYGSRMGNRPGTDDGWLHRGGGLIQHTGAAEYQALFDRLGVTSEQIHGGDPVPMARALCDYWGRVKANGYCDRGDFVGLRKRVNGGLVGLDEVARRRVRSLGVIS</sequence>
<dbReference type="SUPFAM" id="SSF53955">
    <property type="entry name" value="Lysozyme-like"/>
    <property type="match status" value="1"/>
</dbReference>
<proteinExistence type="predicted"/>
<dbReference type="PANTHER" id="PTHR34408:SF1">
    <property type="entry name" value="GLYCOSYL HYDROLASE FAMILY 19 DOMAIN-CONTAINING PROTEIN HI_1415"/>
    <property type="match status" value="1"/>
</dbReference>
<evidence type="ECO:0000313" key="1">
    <source>
        <dbReference type="EMBL" id="MDR6511440.1"/>
    </source>
</evidence>
<dbReference type="Proteomes" id="UP001184150">
    <property type="component" value="Unassembled WGS sequence"/>
</dbReference>
<gene>
    <name evidence="1" type="ORF">J2792_002312</name>
</gene>
<keyword evidence="2" id="KW-1185">Reference proteome</keyword>
<dbReference type="Gene3D" id="1.10.530.10">
    <property type="match status" value="1"/>
</dbReference>
<comment type="caution">
    <text evidence="1">The sequence shown here is derived from an EMBL/GenBank/DDBJ whole genome shotgun (WGS) entry which is preliminary data.</text>
</comment>
<dbReference type="InterPro" id="IPR052354">
    <property type="entry name" value="Cell_Wall_Dynamics_Protein"/>
</dbReference>
<evidence type="ECO:0000313" key="2">
    <source>
        <dbReference type="Proteomes" id="UP001184150"/>
    </source>
</evidence>
<reference evidence="1 2" key="1">
    <citation type="submission" date="2023-07" db="EMBL/GenBank/DDBJ databases">
        <title>Sorghum-associated microbial communities from plants grown in Nebraska, USA.</title>
        <authorList>
            <person name="Schachtman D."/>
        </authorList>
    </citation>
    <scope>NUCLEOTIDE SEQUENCE [LARGE SCALE GENOMIC DNA]</scope>
    <source>
        <strain evidence="1 2">DS1027</strain>
    </source>
</reference>
<dbReference type="RefSeq" id="WP_309805307.1">
    <property type="nucleotide sequence ID" value="NZ_JAVDRD010000005.1"/>
</dbReference>
<accession>A0ABU1MM74</accession>
<dbReference type="InterPro" id="IPR023346">
    <property type="entry name" value="Lysozyme-like_dom_sf"/>
</dbReference>
<protein>
    <submittedName>
        <fullName evidence="1">Chitinase</fullName>
    </submittedName>
</protein>
<dbReference type="PANTHER" id="PTHR34408">
    <property type="entry name" value="FAMILY PROTEIN, PUTATIVE-RELATED"/>
    <property type="match status" value="1"/>
</dbReference>
<dbReference type="EMBL" id="JAVDRD010000005">
    <property type="protein sequence ID" value="MDR6511440.1"/>
    <property type="molecule type" value="Genomic_DNA"/>
</dbReference>
<name>A0ABU1MM74_9SPHN</name>